<dbReference type="InterPro" id="IPR013557">
    <property type="entry name" value="AntA/B_antirep"/>
</dbReference>
<dbReference type="Pfam" id="PF08346">
    <property type="entry name" value="AntA"/>
    <property type="match status" value="1"/>
</dbReference>
<accession>A0A8S5PDT2</accession>
<organism evidence="2">
    <name type="scientific">Siphoviridae sp. ctnOB2</name>
    <dbReference type="NCBI Taxonomy" id="2825661"/>
    <lineage>
        <taxon>Viruses</taxon>
        <taxon>Duplodnaviria</taxon>
        <taxon>Heunggongvirae</taxon>
        <taxon>Uroviricota</taxon>
        <taxon>Caudoviricetes</taxon>
    </lineage>
</organism>
<sequence>MVTKFSRKELERIGRNEEEIELVMKYQKKLPVLIENNNVEQFSIDARLLWEQLDKPQGDFSHWINRKIINKVVKTSDGNKHKLFTESIDFTSFVKTVEAENTNITTKEYLLTIDCAKNVSMMENTESGSLCRRYFILMEQIVSDNKNWLAIRDPEKVEYKKMSKEIDAWCYRIWGHHASRSEYAVEADMLNVIVSGKTSQQLKSEYGVAINELIRDYLKKEHNEELLFLEEQNQVLLLMNMGFTERKNMLTKMHQVKFRNNELMKTA</sequence>
<proteinExistence type="predicted"/>
<reference evidence="2" key="1">
    <citation type="journal article" date="2021" name="Proc. Natl. Acad. Sci. U.S.A.">
        <title>A Catalog of Tens of Thousands of Viruses from Human Metagenomes Reveals Hidden Associations with Chronic Diseases.</title>
        <authorList>
            <person name="Tisza M.J."/>
            <person name="Buck C.B."/>
        </authorList>
    </citation>
    <scope>NUCLEOTIDE SEQUENCE</scope>
    <source>
        <strain evidence="2">CtnOB2</strain>
    </source>
</reference>
<evidence type="ECO:0000313" key="2">
    <source>
        <dbReference type="EMBL" id="DAE05343.1"/>
    </source>
</evidence>
<dbReference type="EMBL" id="BK015408">
    <property type="protein sequence ID" value="DAE05343.1"/>
    <property type="molecule type" value="Genomic_DNA"/>
</dbReference>
<evidence type="ECO:0000259" key="1">
    <source>
        <dbReference type="Pfam" id="PF08346"/>
    </source>
</evidence>
<protein>
    <submittedName>
        <fullName evidence="2">AntA/AntB antirepressor</fullName>
    </submittedName>
</protein>
<feature type="domain" description="AntA/AntB antirepressor" evidence="1">
    <location>
        <begin position="44"/>
        <end position="125"/>
    </location>
</feature>
<name>A0A8S5PDT2_9CAUD</name>